<dbReference type="InterPro" id="IPR013556">
    <property type="entry name" value="Flag_M-ring_C"/>
</dbReference>
<evidence type="ECO:0000256" key="8">
    <source>
        <dbReference type="ARBA" id="ARBA00023143"/>
    </source>
</evidence>
<keyword evidence="8" id="KW-0975">Bacterial flagellum</keyword>
<keyword evidence="6 10" id="KW-1133">Transmembrane helix</keyword>
<dbReference type="GO" id="GO:0071973">
    <property type="term" value="P:bacterial-type flagellum-dependent cell motility"/>
    <property type="evidence" value="ECO:0007669"/>
    <property type="project" value="InterPro"/>
</dbReference>
<feature type="compositionally biased region" description="Polar residues" evidence="9">
    <location>
        <begin position="203"/>
        <end position="220"/>
    </location>
</feature>
<evidence type="ECO:0000256" key="7">
    <source>
        <dbReference type="ARBA" id="ARBA00023136"/>
    </source>
</evidence>
<feature type="non-terminal residue" evidence="13">
    <location>
        <position position="346"/>
    </location>
</feature>
<evidence type="ECO:0000256" key="1">
    <source>
        <dbReference type="ARBA" id="ARBA00004117"/>
    </source>
</evidence>
<feature type="transmembrane region" description="Helical" evidence="10">
    <location>
        <begin position="327"/>
        <end position="344"/>
    </location>
</feature>
<dbReference type="GO" id="GO:0005886">
    <property type="term" value="C:plasma membrane"/>
    <property type="evidence" value="ECO:0007669"/>
    <property type="project" value="UniProtKB-SubCell"/>
</dbReference>
<comment type="similarity">
    <text evidence="3">Belongs to the FliF family.</text>
</comment>
<dbReference type="PRINTS" id="PR01009">
    <property type="entry name" value="FLGMRINGFLIF"/>
</dbReference>
<dbReference type="GO" id="GO:0003774">
    <property type="term" value="F:cytoskeletal motor activity"/>
    <property type="evidence" value="ECO:0007669"/>
    <property type="project" value="InterPro"/>
</dbReference>
<dbReference type="PANTHER" id="PTHR30046:SF0">
    <property type="entry name" value="FLAGELLAR M-RING PROTEIN"/>
    <property type="match status" value="1"/>
</dbReference>
<dbReference type="InterPro" id="IPR043427">
    <property type="entry name" value="YscJ/FliF"/>
</dbReference>
<evidence type="ECO:0008006" key="14">
    <source>
        <dbReference type="Google" id="ProtNLM"/>
    </source>
</evidence>
<evidence type="ECO:0000259" key="12">
    <source>
        <dbReference type="Pfam" id="PF08345"/>
    </source>
</evidence>
<evidence type="ECO:0000313" key="13">
    <source>
        <dbReference type="EMBL" id="SVC70591.1"/>
    </source>
</evidence>
<dbReference type="InterPro" id="IPR045851">
    <property type="entry name" value="AMP-bd_C_sf"/>
</dbReference>
<proteinExistence type="inferred from homology"/>
<keyword evidence="4" id="KW-1003">Cell membrane</keyword>
<reference evidence="13" key="1">
    <citation type="submission" date="2018-05" db="EMBL/GenBank/DDBJ databases">
        <authorList>
            <person name="Lanie J.A."/>
            <person name="Ng W.-L."/>
            <person name="Kazmierczak K.M."/>
            <person name="Andrzejewski T.M."/>
            <person name="Davidsen T.M."/>
            <person name="Wayne K.J."/>
            <person name="Tettelin H."/>
            <person name="Glass J.I."/>
            <person name="Rusch D."/>
            <person name="Podicherti R."/>
            <person name="Tsui H.-C.T."/>
            <person name="Winkler M.E."/>
        </authorList>
    </citation>
    <scope>NUCLEOTIDE SEQUENCE</scope>
</reference>
<evidence type="ECO:0000256" key="9">
    <source>
        <dbReference type="SAM" id="MobiDB-lite"/>
    </source>
</evidence>
<dbReference type="EMBL" id="UINC01106141">
    <property type="protein sequence ID" value="SVC70591.1"/>
    <property type="molecule type" value="Genomic_DNA"/>
</dbReference>
<protein>
    <recommendedName>
        <fullName evidence="14">Flagellar M-ring protein FliF</fullName>
    </recommendedName>
</protein>
<name>A0A382PFB4_9ZZZZ</name>
<sequence length="346" mass="37047">IFDEKNTISMSDFVQQVNKKRAIQGELARSISMIAGVESAHVMVVMPETRLIVDESRKPTAAVRLNLRQEGMLGKEAVNSIRFLVANSVPGLSHGNVSVADNFGNVLAANDETGSFTGMSDKRLDAQANLEKYLAHKVETMLTSVLGPDQVRVEVSAEIDHDQVTHMTEKYDPEGSVTNTVTEKIEINGDTRPSSGGVPGTPANANVSTNNAGGALSNNQQDKREKIYSMNNSRSTTNVVKAAGTVKRVTASVLVNAGAEPRAPAAMTQLTNIVQNALGLHTDGNTIRKDNIIVAEMAFNRAYIAEAQAQLSSAATKSMISDILRNALYVLLGAGALWVFVRLVKG</sequence>
<keyword evidence="7 10" id="KW-0472">Membrane</keyword>
<organism evidence="13">
    <name type="scientific">marine metagenome</name>
    <dbReference type="NCBI Taxonomy" id="408172"/>
    <lineage>
        <taxon>unclassified sequences</taxon>
        <taxon>metagenomes</taxon>
        <taxon>ecological metagenomes</taxon>
    </lineage>
</organism>
<dbReference type="AlphaFoldDB" id="A0A382PFB4"/>
<feature type="domain" description="Flagellar M-ring N-terminal" evidence="11">
    <location>
        <begin position="1"/>
        <end position="108"/>
    </location>
</feature>
<evidence type="ECO:0000256" key="10">
    <source>
        <dbReference type="SAM" id="Phobius"/>
    </source>
</evidence>
<evidence type="ECO:0000256" key="6">
    <source>
        <dbReference type="ARBA" id="ARBA00022989"/>
    </source>
</evidence>
<comment type="subcellular location">
    <subcellularLocation>
        <location evidence="1">Bacterial flagellum basal body</location>
    </subcellularLocation>
    <subcellularLocation>
        <location evidence="2">Cell membrane</location>
        <topology evidence="2">Multi-pass membrane protein</topology>
    </subcellularLocation>
</comment>
<dbReference type="Gene3D" id="3.30.300.30">
    <property type="match status" value="1"/>
</dbReference>
<feature type="region of interest" description="Disordered" evidence="9">
    <location>
        <begin position="187"/>
        <end position="221"/>
    </location>
</feature>
<dbReference type="PANTHER" id="PTHR30046">
    <property type="entry name" value="FLAGELLAR M-RING PROTEIN"/>
    <property type="match status" value="1"/>
</dbReference>
<dbReference type="InterPro" id="IPR000067">
    <property type="entry name" value="FlgMring_FliF"/>
</dbReference>
<dbReference type="NCBIfam" id="TIGR00206">
    <property type="entry name" value="fliF"/>
    <property type="match status" value="1"/>
</dbReference>
<feature type="non-terminal residue" evidence="13">
    <location>
        <position position="1"/>
    </location>
</feature>
<evidence type="ECO:0000256" key="3">
    <source>
        <dbReference type="ARBA" id="ARBA00007971"/>
    </source>
</evidence>
<accession>A0A382PFB4</accession>
<dbReference type="GO" id="GO:0009431">
    <property type="term" value="C:bacterial-type flagellum basal body, MS ring"/>
    <property type="evidence" value="ECO:0007669"/>
    <property type="project" value="InterPro"/>
</dbReference>
<keyword evidence="5 10" id="KW-0812">Transmembrane</keyword>
<gene>
    <name evidence="13" type="ORF">METZ01_LOCUS323445</name>
</gene>
<evidence type="ECO:0000256" key="4">
    <source>
        <dbReference type="ARBA" id="ARBA00022475"/>
    </source>
</evidence>
<evidence type="ECO:0000256" key="5">
    <source>
        <dbReference type="ARBA" id="ARBA00022692"/>
    </source>
</evidence>
<feature type="domain" description="Flagellar M-ring C-terminal" evidence="12">
    <location>
        <begin position="142"/>
        <end position="299"/>
    </location>
</feature>
<evidence type="ECO:0000259" key="11">
    <source>
        <dbReference type="Pfam" id="PF01514"/>
    </source>
</evidence>
<evidence type="ECO:0000256" key="2">
    <source>
        <dbReference type="ARBA" id="ARBA00004651"/>
    </source>
</evidence>
<dbReference type="InterPro" id="IPR006182">
    <property type="entry name" value="FliF_N_dom"/>
</dbReference>
<dbReference type="Pfam" id="PF01514">
    <property type="entry name" value="YscJ_FliF"/>
    <property type="match status" value="1"/>
</dbReference>
<dbReference type="Pfam" id="PF08345">
    <property type="entry name" value="YscJ_FliF_C"/>
    <property type="match status" value="1"/>
</dbReference>